<keyword evidence="6" id="KW-0675">Receptor</keyword>
<evidence type="ECO:0000313" key="10">
    <source>
        <dbReference type="EMBL" id="KAK7498347.1"/>
    </source>
</evidence>
<gene>
    <name evidence="10" type="ORF">BaRGS_00010301</name>
</gene>
<evidence type="ECO:0000256" key="7">
    <source>
        <dbReference type="ARBA" id="ARBA00023224"/>
    </source>
</evidence>
<organism evidence="10 11">
    <name type="scientific">Batillaria attramentaria</name>
    <dbReference type="NCBI Taxonomy" id="370345"/>
    <lineage>
        <taxon>Eukaryota</taxon>
        <taxon>Metazoa</taxon>
        <taxon>Spiralia</taxon>
        <taxon>Lophotrochozoa</taxon>
        <taxon>Mollusca</taxon>
        <taxon>Gastropoda</taxon>
        <taxon>Caenogastropoda</taxon>
        <taxon>Sorbeoconcha</taxon>
        <taxon>Cerithioidea</taxon>
        <taxon>Batillariidae</taxon>
        <taxon>Batillaria</taxon>
    </lineage>
</organism>
<dbReference type="PROSITE" id="PS50261">
    <property type="entry name" value="G_PROTEIN_RECEP_F2_4"/>
    <property type="match status" value="1"/>
</dbReference>
<keyword evidence="7" id="KW-0807">Transducer</keyword>
<keyword evidence="2 8" id="KW-0812">Transmembrane</keyword>
<dbReference type="GO" id="GO:0004930">
    <property type="term" value="F:G protein-coupled receptor activity"/>
    <property type="evidence" value="ECO:0007669"/>
    <property type="project" value="UniProtKB-KW"/>
</dbReference>
<reference evidence="10 11" key="1">
    <citation type="journal article" date="2023" name="Sci. Data">
        <title>Genome assembly of the Korean intertidal mud-creeper Batillaria attramentaria.</title>
        <authorList>
            <person name="Patra A.K."/>
            <person name="Ho P.T."/>
            <person name="Jun S."/>
            <person name="Lee S.J."/>
            <person name="Kim Y."/>
            <person name="Won Y.J."/>
        </authorList>
    </citation>
    <scope>NUCLEOTIDE SEQUENCE [LARGE SCALE GENOMIC DNA]</scope>
    <source>
        <strain evidence="10">Wonlab-2016</strain>
    </source>
</reference>
<accession>A0ABD0LFW2</accession>
<name>A0ABD0LFW2_9CAEN</name>
<sequence length="243" mass="27998">MEAASTKITVPVPSRQRTDQLSAPCHSQALRCVLTVPDTLPDVLSFTWHYLGCMFTHKLYPASIPHRLPHHAISLDEATAIKQCTENGSWYISPQSQQEWTDYTGCVALDNFVALFWVGLVCNIISIILLAPACFIFLYFRSLRHQHRIKLHVCLFSSFILTNALMILWEVIIVNDRLHNQMRESVLHQNSVGCRFLHALTRYSWTTNFLWMWLEGFHLYRLMVHAFAVPRSLVGFYVGGFSK</sequence>
<evidence type="ECO:0000259" key="9">
    <source>
        <dbReference type="PROSITE" id="PS50261"/>
    </source>
</evidence>
<dbReference type="SUPFAM" id="SSF111418">
    <property type="entry name" value="Hormone receptor domain"/>
    <property type="match status" value="1"/>
</dbReference>
<evidence type="ECO:0000256" key="4">
    <source>
        <dbReference type="ARBA" id="ARBA00023040"/>
    </source>
</evidence>
<evidence type="ECO:0000256" key="6">
    <source>
        <dbReference type="ARBA" id="ARBA00023170"/>
    </source>
</evidence>
<dbReference type="InterPro" id="IPR000832">
    <property type="entry name" value="GPCR_2_secretin-like"/>
</dbReference>
<dbReference type="AlphaFoldDB" id="A0ABD0LFW2"/>
<dbReference type="PRINTS" id="PR00249">
    <property type="entry name" value="GPCRSECRETIN"/>
</dbReference>
<dbReference type="Proteomes" id="UP001519460">
    <property type="component" value="Unassembled WGS sequence"/>
</dbReference>
<evidence type="ECO:0000256" key="1">
    <source>
        <dbReference type="ARBA" id="ARBA00004141"/>
    </source>
</evidence>
<protein>
    <recommendedName>
        <fullName evidence="9">G-protein coupled receptors family 2 profile 2 domain-containing protein</fullName>
    </recommendedName>
</protein>
<comment type="caution">
    <text evidence="10">The sequence shown here is derived from an EMBL/GenBank/DDBJ whole genome shotgun (WGS) entry which is preliminary data.</text>
</comment>
<proteinExistence type="predicted"/>
<dbReference type="Gene3D" id="4.10.1240.10">
    <property type="entry name" value="GPCR, family 2, extracellular hormone receptor domain"/>
    <property type="match status" value="1"/>
</dbReference>
<dbReference type="EMBL" id="JACVVK020000051">
    <property type="protein sequence ID" value="KAK7498347.1"/>
    <property type="molecule type" value="Genomic_DNA"/>
</dbReference>
<dbReference type="PANTHER" id="PTHR45620">
    <property type="entry name" value="PDF RECEPTOR-LIKE PROTEIN-RELATED"/>
    <property type="match status" value="1"/>
</dbReference>
<feature type="transmembrane region" description="Helical" evidence="8">
    <location>
        <begin position="114"/>
        <end position="140"/>
    </location>
</feature>
<feature type="transmembrane region" description="Helical" evidence="8">
    <location>
        <begin position="152"/>
        <end position="174"/>
    </location>
</feature>
<dbReference type="Pfam" id="PF00002">
    <property type="entry name" value="7tm_2"/>
    <property type="match status" value="1"/>
</dbReference>
<dbReference type="InterPro" id="IPR050332">
    <property type="entry name" value="GPCR_2"/>
</dbReference>
<feature type="transmembrane region" description="Helical" evidence="8">
    <location>
        <begin position="219"/>
        <end position="239"/>
    </location>
</feature>
<dbReference type="GO" id="GO:0016020">
    <property type="term" value="C:membrane"/>
    <property type="evidence" value="ECO:0007669"/>
    <property type="project" value="UniProtKB-SubCell"/>
</dbReference>
<feature type="domain" description="G-protein coupled receptors family 2 profile 2" evidence="9">
    <location>
        <begin position="115"/>
        <end position="243"/>
    </location>
</feature>
<evidence type="ECO:0000256" key="8">
    <source>
        <dbReference type="SAM" id="Phobius"/>
    </source>
</evidence>
<comment type="subcellular location">
    <subcellularLocation>
        <location evidence="1">Membrane</location>
        <topology evidence="1">Multi-pass membrane protein</topology>
    </subcellularLocation>
</comment>
<evidence type="ECO:0000256" key="2">
    <source>
        <dbReference type="ARBA" id="ARBA00022692"/>
    </source>
</evidence>
<dbReference type="InterPro" id="IPR017981">
    <property type="entry name" value="GPCR_2-like_7TM"/>
</dbReference>
<dbReference type="InterPro" id="IPR036445">
    <property type="entry name" value="GPCR_2_extracell_dom_sf"/>
</dbReference>
<evidence type="ECO:0000256" key="3">
    <source>
        <dbReference type="ARBA" id="ARBA00022989"/>
    </source>
</evidence>
<keyword evidence="5 8" id="KW-0472">Membrane</keyword>
<keyword evidence="3 8" id="KW-1133">Transmembrane helix</keyword>
<evidence type="ECO:0000256" key="5">
    <source>
        <dbReference type="ARBA" id="ARBA00023136"/>
    </source>
</evidence>
<keyword evidence="4" id="KW-0297">G-protein coupled receptor</keyword>
<dbReference type="Gene3D" id="1.20.1070.10">
    <property type="entry name" value="Rhodopsin 7-helix transmembrane proteins"/>
    <property type="match status" value="1"/>
</dbReference>
<evidence type="ECO:0000313" key="11">
    <source>
        <dbReference type="Proteomes" id="UP001519460"/>
    </source>
</evidence>
<keyword evidence="11" id="KW-1185">Reference proteome</keyword>
<dbReference type="PANTHER" id="PTHR45620:SF42">
    <property type="entry name" value="G-PROTEIN COUPLED RECEPTOR SEB-2"/>
    <property type="match status" value="1"/>
</dbReference>